<keyword evidence="2" id="KW-1185">Reference proteome</keyword>
<reference evidence="1" key="2">
    <citation type="submission" date="2023-06" db="EMBL/GenBank/DDBJ databases">
        <authorList>
            <person name="Ma L."/>
            <person name="Liu K.-W."/>
            <person name="Li Z."/>
            <person name="Hsiao Y.-Y."/>
            <person name="Qi Y."/>
            <person name="Fu T."/>
            <person name="Tang G."/>
            <person name="Zhang D."/>
            <person name="Sun W.-H."/>
            <person name="Liu D.-K."/>
            <person name="Li Y."/>
            <person name="Chen G.-Z."/>
            <person name="Liu X.-D."/>
            <person name="Liao X.-Y."/>
            <person name="Jiang Y.-T."/>
            <person name="Yu X."/>
            <person name="Hao Y."/>
            <person name="Huang J."/>
            <person name="Zhao X.-W."/>
            <person name="Ke S."/>
            <person name="Chen Y.-Y."/>
            <person name="Wu W.-L."/>
            <person name="Hsu J.-L."/>
            <person name="Lin Y.-F."/>
            <person name="Huang M.-D."/>
            <person name="Li C.-Y."/>
            <person name="Huang L."/>
            <person name="Wang Z.-W."/>
            <person name="Zhao X."/>
            <person name="Zhong W.-Y."/>
            <person name="Peng D.-H."/>
            <person name="Ahmad S."/>
            <person name="Lan S."/>
            <person name="Zhang J.-S."/>
            <person name="Tsai W.-C."/>
            <person name="Van De Peer Y."/>
            <person name="Liu Z.-J."/>
        </authorList>
    </citation>
    <scope>NUCLEOTIDE SEQUENCE</scope>
    <source>
        <strain evidence="1">CP</strain>
        <tissue evidence="1">Leaves</tissue>
    </source>
</reference>
<dbReference type="Proteomes" id="UP001180020">
    <property type="component" value="Unassembled WGS sequence"/>
</dbReference>
<organism evidence="1 2">
    <name type="scientific">Acorus calamus</name>
    <name type="common">Sweet flag</name>
    <dbReference type="NCBI Taxonomy" id="4465"/>
    <lineage>
        <taxon>Eukaryota</taxon>
        <taxon>Viridiplantae</taxon>
        <taxon>Streptophyta</taxon>
        <taxon>Embryophyta</taxon>
        <taxon>Tracheophyta</taxon>
        <taxon>Spermatophyta</taxon>
        <taxon>Magnoliopsida</taxon>
        <taxon>Liliopsida</taxon>
        <taxon>Acoraceae</taxon>
        <taxon>Acorus</taxon>
    </lineage>
</organism>
<accession>A0AAV9C9W1</accession>
<gene>
    <name evidence="1" type="ORF">QJS10_CPB20g00847</name>
</gene>
<evidence type="ECO:0000313" key="1">
    <source>
        <dbReference type="EMBL" id="KAK1285049.1"/>
    </source>
</evidence>
<reference evidence="1" key="1">
    <citation type="journal article" date="2023" name="Nat. Commun.">
        <title>Diploid and tetraploid genomes of Acorus and the evolution of monocots.</title>
        <authorList>
            <person name="Ma L."/>
            <person name="Liu K.W."/>
            <person name="Li Z."/>
            <person name="Hsiao Y.Y."/>
            <person name="Qi Y."/>
            <person name="Fu T."/>
            <person name="Tang G.D."/>
            <person name="Zhang D."/>
            <person name="Sun W.H."/>
            <person name="Liu D.K."/>
            <person name="Li Y."/>
            <person name="Chen G.Z."/>
            <person name="Liu X.D."/>
            <person name="Liao X.Y."/>
            <person name="Jiang Y.T."/>
            <person name="Yu X."/>
            <person name="Hao Y."/>
            <person name="Huang J."/>
            <person name="Zhao X.W."/>
            <person name="Ke S."/>
            <person name="Chen Y.Y."/>
            <person name="Wu W.L."/>
            <person name="Hsu J.L."/>
            <person name="Lin Y.F."/>
            <person name="Huang M.D."/>
            <person name="Li C.Y."/>
            <person name="Huang L."/>
            <person name="Wang Z.W."/>
            <person name="Zhao X."/>
            <person name="Zhong W.Y."/>
            <person name="Peng D.H."/>
            <person name="Ahmad S."/>
            <person name="Lan S."/>
            <person name="Zhang J.S."/>
            <person name="Tsai W.C."/>
            <person name="Van de Peer Y."/>
            <person name="Liu Z.J."/>
        </authorList>
    </citation>
    <scope>NUCLEOTIDE SEQUENCE</scope>
    <source>
        <strain evidence="1">CP</strain>
    </source>
</reference>
<sequence>MAYTKPSLISIRQLNFTIKLSITDGQKLAVAKNLSYSPLHMRMCISNCKRRRKRTITDGQEQTVAVALP</sequence>
<evidence type="ECO:0000313" key="2">
    <source>
        <dbReference type="Proteomes" id="UP001180020"/>
    </source>
</evidence>
<comment type="caution">
    <text evidence="1">The sequence shown here is derived from an EMBL/GenBank/DDBJ whole genome shotgun (WGS) entry which is preliminary data.</text>
</comment>
<protein>
    <submittedName>
        <fullName evidence="1">Uncharacterized protein</fullName>
    </submittedName>
</protein>
<dbReference type="AlphaFoldDB" id="A0AAV9C9W1"/>
<name>A0AAV9C9W1_ACOCL</name>
<proteinExistence type="predicted"/>
<dbReference type="EMBL" id="JAUJYO010000020">
    <property type="protein sequence ID" value="KAK1285049.1"/>
    <property type="molecule type" value="Genomic_DNA"/>
</dbReference>